<keyword evidence="2" id="KW-1185">Reference proteome</keyword>
<evidence type="ECO:0008006" key="3">
    <source>
        <dbReference type="Google" id="ProtNLM"/>
    </source>
</evidence>
<gene>
    <name evidence="1" type="ORF">DEHRE_14615</name>
</gene>
<accession>A0ABN4BUV6</accession>
<protein>
    <recommendedName>
        <fullName evidence="3">DUF5640 domain-containing protein</fullName>
    </recommendedName>
</protein>
<dbReference type="EMBL" id="CP007033">
    <property type="protein sequence ID" value="AHF11153.1"/>
    <property type="molecule type" value="Genomic_DNA"/>
</dbReference>
<reference evidence="1 2" key="1">
    <citation type="journal article" date="2013" name="Stand. Genomic Sci.">
        <title>Complete genome sequence of Dehalobacter restrictus PER-K23(T.).</title>
        <authorList>
            <person name="Kruse T."/>
            <person name="Maillard J."/>
            <person name="Goodwin L."/>
            <person name="Woyke T."/>
            <person name="Teshima H."/>
            <person name="Bruce D."/>
            <person name="Detter C."/>
            <person name="Tapia R."/>
            <person name="Han C."/>
            <person name="Huntemann M."/>
            <person name="Wei C.L."/>
            <person name="Han J."/>
            <person name="Chen A."/>
            <person name="Kyrpides N."/>
            <person name="Szeto E."/>
            <person name="Markowitz V."/>
            <person name="Ivanova N."/>
            <person name="Pagani I."/>
            <person name="Pati A."/>
            <person name="Pitluck S."/>
            <person name="Nolan M."/>
            <person name="Holliger C."/>
            <person name="Smidt H."/>
        </authorList>
    </citation>
    <scope>NUCLEOTIDE SEQUENCE [LARGE SCALE GENOMIC DNA]</scope>
    <source>
        <strain evidence="2">DSM 9455</strain>
    </source>
</reference>
<evidence type="ECO:0000313" key="1">
    <source>
        <dbReference type="EMBL" id="AHF11153.1"/>
    </source>
</evidence>
<dbReference type="Proteomes" id="UP000018934">
    <property type="component" value="Chromosome"/>
</dbReference>
<evidence type="ECO:0000313" key="2">
    <source>
        <dbReference type="Proteomes" id="UP000018934"/>
    </source>
</evidence>
<organism evidence="1 2">
    <name type="scientific">Dehalobacter restrictus (strain DSM 9455 / PER-K23)</name>
    <dbReference type="NCBI Taxonomy" id="871738"/>
    <lineage>
        <taxon>Bacteria</taxon>
        <taxon>Bacillati</taxon>
        <taxon>Bacillota</taxon>
        <taxon>Clostridia</taxon>
        <taxon>Eubacteriales</taxon>
        <taxon>Desulfitobacteriaceae</taxon>
        <taxon>Dehalobacter</taxon>
    </lineage>
</organism>
<sequence length="191" mass="21132">MLSDSDSRMFRKKGKFKKIVAILTIVIMTAVLGGCNSLDDAVAKAKPLIPKGYDLVKVEQVSDNSGIVFYTFEEELSTGIFTKNSFGWKWTGSAVGKLVTYPDGLQWRYADLGEDGTQYSVYYGKITNKDIVRVTVTTIGGEKVQGKIVNTDQLRLWYAFVSKPQVPSVSADITGYSAEGKVIYLFSQPKQ</sequence>
<proteinExistence type="predicted"/>
<name>A0ABN4BUV6_DEHRP</name>